<evidence type="ECO:0000256" key="9">
    <source>
        <dbReference type="ARBA" id="ARBA00034808"/>
    </source>
</evidence>
<evidence type="ECO:0000259" key="14">
    <source>
        <dbReference type="PROSITE" id="PS51217"/>
    </source>
</evidence>
<dbReference type="GO" id="GO:0009314">
    <property type="term" value="P:response to radiation"/>
    <property type="evidence" value="ECO:0007669"/>
    <property type="project" value="UniProtKB-ARBA"/>
</dbReference>
<dbReference type="PROSITE" id="PS51198">
    <property type="entry name" value="UVRD_HELICASE_ATP_BIND"/>
    <property type="match status" value="1"/>
</dbReference>
<dbReference type="Proteomes" id="UP000291078">
    <property type="component" value="Unassembled WGS sequence"/>
</dbReference>
<dbReference type="PROSITE" id="PS51217">
    <property type="entry name" value="UVRD_HELICASE_CTER"/>
    <property type="match status" value="1"/>
</dbReference>
<dbReference type="Gene3D" id="1.10.486.10">
    <property type="entry name" value="PCRA, domain 4"/>
    <property type="match status" value="1"/>
</dbReference>
<dbReference type="CDD" id="cd18807">
    <property type="entry name" value="SF1_C_UvrD"/>
    <property type="match status" value="1"/>
</dbReference>
<feature type="binding site" evidence="12">
    <location>
        <begin position="87"/>
        <end position="94"/>
    </location>
    <ligand>
        <name>ATP</name>
        <dbReference type="ChEBI" id="CHEBI:30616"/>
    </ligand>
</feature>
<evidence type="ECO:0000313" key="16">
    <source>
        <dbReference type="Proteomes" id="UP000291078"/>
    </source>
</evidence>
<evidence type="ECO:0000256" key="8">
    <source>
        <dbReference type="ARBA" id="ARBA00034617"/>
    </source>
</evidence>
<dbReference type="InterPro" id="IPR014017">
    <property type="entry name" value="DNA_helicase_UvrD-like_C"/>
</dbReference>
<evidence type="ECO:0000256" key="10">
    <source>
        <dbReference type="ARBA" id="ARBA00034923"/>
    </source>
</evidence>
<dbReference type="Pfam" id="PF13361">
    <property type="entry name" value="UvrD_C"/>
    <property type="match status" value="1"/>
</dbReference>
<organism evidence="15 16">
    <name type="scientific">Cupriavidus agavae</name>
    <dbReference type="NCBI Taxonomy" id="1001822"/>
    <lineage>
        <taxon>Bacteria</taxon>
        <taxon>Pseudomonadati</taxon>
        <taxon>Pseudomonadota</taxon>
        <taxon>Betaproteobacteria</taxon>
        <taxon>Burkholderiales</taxon>
        <taxon>Burkholderiaceae</taxon>
        <taxon>Cupriavidus</taxon>
    </lineage>
</organism>
<evidence type="ECO:0000256" key="12">
    <source>
        <dbReference type="PROSITE-ProRule" id="PRU00560"/>
    </source>
</evidence>
<keyword evidence="7" id="KW-0413">Isomerase</keyword>
<dbReference type="GO" id="GO:0033202">
    <property type="term" value="C:DNA helicase complex"/>
    <property type="evidence" value="ECO:0007669"/>
    <property type="project" value="TreeGrafter"/>
</dbReference>
<dbReference type="GO" id="GO:0016887">
    <property type="term" value="F:ATP hydrolysis activity"/>
    <property type="evidence" value="ECO:0007669"/>
    <property type="project" value="RHEA"/>
</dbReference>
<dbReference type="CDD" id="cd17932">
    <property type="entry name" value="DEXQc_UvrD"/>
    <property type="match status" value="1"/>
</dbReference>
<reference evidence="15 16" key="1">
    <citation type="journal article" date="2015" name="Stand. Genomic Sci.">
        <title>Genomic Encyclopedia of Bacterial and Archaeal Type Strains, Phase III: the genomes of soil and plant-associated and newly described type strains.</title>
        <authorList>
            <person name="Whitman W.B."/>
            <person name="Woyke T."/>
            <person name="Klenk H.P."/>
            <person name="Zhou Y."/>
            <person name="Lilburn T.G."/>
            <person name="Beck B.J."/>
            <person name="De Vos P."/>
            <person name="Vandamme P."/>
            <person name="Eisen J.A."/>
            <person name="Garrity G."/>
            <person name="Hugenholtz P."/>
            <person name="Kyrpides N.C."/>
        </authorList>
    </citation>
    <scope>NUCLEOTIDE SEQUENCE [LARGE SCALE GENOMIC DNA]</scope>
    <source>
        <strain evidence="15 16">ASC-9842</strain>
    </source>
</reference>
<dbReference type="SUPFAM" id="SSF52540">
    <property type="entry name" value="P-loop containing nucleoside triphosphate hydrolases"/>
    <property type="match status" value="1"/>
</dbReference>
<evidence type="ECO:0000256" key="7">
    <source>
        <dbReference type="ARBA" id="ARBA00023235"/>
    </source>
</evidence>
<keyword evidence="16" id="KW-1185">Reference proteome</keyword>
<accession>A0A4Q7S4X1</accession>
<name>A0A4Q7S4X1_9BURK</name>
<proteinExistence type="inferred from homology"/>
<feature type="domain" description="UvrD-like helicase C-terminal" evidence="14">
    <location>
        <begin position="348"/>
        <end position="652"/>
    </location>
</feature>
<evidence type="ECO:0000256" key="2">
    <source>
        <dbReference type="ARBA" id="ARBA00022741"/>
    </source>
</evidence>
<keyword evidence="6" id="KW-0238">DNA-binding</keyword>
<dbReference type="Pfam" id="PF21196">
    <property type="entry name" value="PcrA_UvrD_tudor"/>
    <property type="match status" value="1"/>
</dbReference>
<evidence type="ECO:0000256" key="4">
    <source>
        <dbReference type="ARBA" id="ARBA00022806"/>
    </source>
</evidence>
<keyword evidence="5 12" id="KW-0067">ATP-binding</keyword>
<evidence type="ECO:0000259" key="13">
    <source>
        <dbReference type="PROSITE" id="PS51198"/>
    </source>
</evidence>
<keyword evidence="2 12" id="KW-0547">Nucleotide-binding</keyword>
<evidence type="ECO:0000256" key="6">
    <source>
        <dbReference type="ARBA" id="ARBA00023125"/>
    </source>
</evidence>
<dbReference type="AlphaFoldDB" id="A0A4Q7S4X1"/>
<dbReference type="InterPro" id="IPR027417">
    <property type="entry name" value="P-loop_NTPase"/>
</dbReference>
<dbReference type="GO" id="GO:0043138">
    <property type="term" value="F:3'-5' DNA helicase activity"/>
    <property type="evidence" value="ECO:0007669"/>
    <property type="project" value="UniProtKB-EC"/>
</dbReference>
<comment type="catalytic activity">
    <reaction evidence="11">
        <text>ATP + H2O = ADP + phosphate + H(+)</text>
        <dbReference type="Rhea" id="RHEA:13065"/>
        <dbReference type="ChEBI" id="CHEBI:15377"/>
        <dbReference type="ChEBI" id="CHEBI:15378"/>
        <dbReference type="ChEBI" id="CHEBI:30616"/>
        <dbReference type="ChEBI" id="CHEBI:43474"/>
        <dbReference type="ChEBI" id="CHEBI:456216"/>
        <dbReference type="EC" id="5.6.2.4"/>
    </reaction>
</comment>
<protein>
    <recommendedName>
        <fullName evidence="9">DNA 3'-5' helicase</fullName>
        <ecNumber evidence="9">5.6.2.4</ecNumber>
    </recommendedName>
    <alternativeName>
        <fullName evidence="10">DNA 3'-5' helicase II</fullName>
    </alternativeName>
</protein>
<comment type="catalytic activity">
    <reaction evidence="8">
        <text>Couples ATP hydrolysis with the unwinding of duplex DNA by translocating in the 3'-5' direction.</text>
        <dbReference type="EC" id="5.6.2.4"/>
    </reaction>
</comment>
<comment type="caution">
    <text evidence="15">The sequence shown here is derived from an EMBL/GenBank/DDBJ whole genome shotgun (WGS) entry which is preliminary data.</text>
</comment>
<dbReference type="EMBL" id="SGXM01000001">
    <property type="protein sequence ID" value="RZT41464.1"/>
    <property type="molecule type" value="Genomic_DNA"/>
</dbReference>
<evidence type="ECO:0000256" key="11">
    <source>
        <dbReference type="ARBA" id="ARBA00048988"/>
    </source>
</evidence>
<dbReference type="EC" id="5.6.2.4" evidence="9"/>
<feature type="domain" description="UvrD-like helicase ATP-binding" evidence="13">
    <location>
        <begin position="66"/>
        <end position="347"/>
    </location>
</feature>
<dbReference type="PANTHER" id="PTHR11070:SF2">
    <property type="entry name" value="ATP-DEPENDENT DNA HELICASE SRS2"/>
    <property type="match status" value="1"/>
</dbReference>
<evidence type="ECO:0000256" key="5">
    <source>
        <dbReference type="ARBA" id="ARBA00022840"/>
    </source>
</evidence>
<comment type="similarity">
    <text evidence="1">Belongs to the helicase family. UvrD subfamily.</text>
</comment>
<dbReference type="Pfam" id="PF00580">
    <property type="entry name" value="UvrD-helicase"/>
    <property type="match status" value="1"/>
</dbReference>
<dbReference type="Gene3D" id="1.10.10.160">
    <property type="match status" value="1"/>
</dbReference>
<dbReference type="GO" id="GO:0003677">
    <property type="term" value="F:DNA binding"/>
    <property type="evidence" value="ECO:0007669"/>
    <property type="project" value="UniProtKB-KW"/>
</dbReference>
<dbReference type="InterPro" id="IPR013986">
    <property type="entry name" value="DExx_box_DNA_helicase_dom_sf"/>
</dbReference>
<dbReference type="PANTHER" id="PTHR11070">
    <property type="entry name" value="UVRD / RECB / PCRA DNA HELICASE FAMILY MEMBER"/>
    <property type="match status" value="1"/>
</dbReference>
<evidence type="ECO:0000256" key="3">
    <source>
        <dbReference type="ARBA" id="ARBA00022801"/>
    </source>
</evidence>
<dbReference type="GO" id="GO:0000725">
    <property type="term" value="P:recombinational repair"/>
    <property type="evidence" value="ECO:0007669"/>
    <property type="project" value="TreeGrafter"/>
</dbReference>
<sequence>MRVRVRAVGPGKRQIIGEAGCRCAFRALGGAPAAPLSGARRPVCGRGAGIIAAYFTGPDPMSSLLANLNAEQLAAVTLPDEPAMILAGAGSGKTRVLTTRIAWLIQNGRVSPAGILAVTFTNKASREMQTRLQAMLPINTRGMWIGTFHGLCNRMLRAHFRDAGLPQTFAILDTQDQLSALKRLLKQLNVDDEKYPAKSLQYFINNAKEQGLRPRDVEANDDFNRRFVDLYAAYDEQCQREGVVDFAELLLRCYELLRYNDAIRQHYQYRFRHILVDEFQDTNVLQYQWLKLLAGYGSGNAAAVFAVGDDDQSIYAFRGANVGNMRDFEQEFRVRHLIKLEQNYRSHGHILDSANHLISHNARRLGKNLRTDAGHGEPVRVYQAGTDGQEASWIVEEIRDQIAQGMTRSEIAILYRSNAQSRVIEHALFSSGIAYRVYGGLRFFERAEVKHALAYLQLIENPRNDAAFARVVNFPTRGIGAKSLEALQDAARQYNVSLAEAVAYVPGKAGSSLGAFLRLIEQMRAETSRMTLPETVEHVTNASGLMVHYQTEKEGQDRIENLQELVTAAQAFVVEDGYGLDAPARMLPVGRDVPPALAQGDQDQQVLDPEQLPVVMTPLVAFLTHASLEAGDNQAQAGQDAVQMMTVHAAKGLEFNVVFITGLEEGLFPHDNSAQEADGLEEERRLMYVAITRARERLFLSFAQSRVLHGQMRYHMKSRFFEELPDEALKWITPQGQTFGVSRQERDNAWGRDWFKRSEDVPYTGTKPTGGMDTGRKNYAEEKRAAATGFRVGQSVFHTKFGEGRIKALEGEGADARANIDFKRHGVKWLALAVAKLDPID</sequence>
<keyword evidence="4 12" id="KW-0347">Helicase</keyword>
<dbReference type="InterPro" id="IPR014016">
    <property type="entry name" value="UvrD-like_ATP-bd"/>
</dbReference>
<dbReference type="Gene3D" id="3.40.50.300">
    <property type="entry name" value="P-loop containing nucleotide triphosphate hydrolases"/>
    <property type="match status" value="2"/>
</dbReference>
<dbReference type="GO" id="GO:0005829">
    <property type="term" value="C:cytosol"/>
    <property type="evidence" value="ECO:0007669"/>
    <property type="project" value="TreeGrafter"/>
</dbReference>
<gene>
    <name evidence="15" type="ORF">EV147_0455</name>
</gene>
<keyword evidence="3 12" id="KW-0378">Hydrolase</keyword>
<dbReference type="FunFam" id="1.10.10.160:FF:000001">
    <property type="entry name" value="ATP-dependent DNA helicase"/>
    <property type="match status" value="1"/>
</dbReference>
<dbReference type="GO" id="GO:0005524">
    <property type="term" value="F:ATP binding"/>
    <property type="evidence" value="ECO:0007669"/>
    <property type="project" value="UniProtKB-UniRule"/>
</dbReference>
<evidence type="ECO:0000256" key="1">
    <source>
        <dbReference type="ARBA" id="ARBA00009922"/>
    </source>
</evidence>
<dbReference type="InterPro" id="IPR000212">
    <property type="entry name" value="DNA_helicase_UvrD/REP"/>
</dbReference>
<evidence type="ECO:0000313" key="15">
    <source>
        <dbReference type="EMBL" id="RZT41464.1"/>
    </source>
</evidence>